<dbReference type="InterPro" id="IPR011250">
    <property type="entry name" value="OMP/PagP_B-barrel"/>
</dbReference>
<dbReference type="SUPFAM" id="SSF56925">
    <property type="entry name" value="OMPA-like"/>
    <property type="match status" value="1"/>
</dbReference>
<feature type="region of interest" description="Disordered" evidence="1">
    <location>
        <begin position="212"/>
        <end position="242"/>
    </location>
</feature>
<sequence>MKNSLLIAVFLIIGIKALPQRYLELGVFGGVSYYTGDLNPNAYFPLENTHMALGLAGRYNFNSRWAMRFNLTHGNISGNDGNSTDPFQQNRNLSFYSSINEASAVMEFNFLYFDPYNPMSYFKGPDKFTPFIYGGLSVFNFNPKARIGQNEYELRAYTTELEEYSRTSIAIPFGGGFKFRLSDRLIVTTEWGMRKTFTDYLDDVSGMYPDSPQQLSETGADLSDRSVKQQGKDGSNWGTQRGNSQTTDWFSFAGITLTYNIHKNPNHCHFNQWKSR</sequence>
<proteinExistence type="predicted"/>
<feature type="domain" description="DUF6089" evidence="2">
    <location>
        <begin position="5"/>
        <end position="203"/>
    </location>
</feature>
<feature type="compositionally biased region" description="Polar residues" evidence="1">
    <location>
        <begin position="232"/>
        <end position="242"/>
    </location>
</feature>
<dbReference type="Pfam" id="PF19573">
    <property type="entry name" value="DUF6089"/>
    <property type="match status" value="1"/>
</dbReference>
<dbReference type="InterPro" id="IPR045743">
    <property type="entry name" value="DUF6089"/>
</dbReference>
<name>A0A6N6M537_9FLAO</name>
<dbReference type="Gene3D" id="2.40.160.20">
    <property type="match status" value="1"/>
</dbReference>
<gene>
    <name evidence="3" type="ORF">F3059_11595</name>
</gene>
<feature type="compositionally biased region" description="Basic and acidic residues" evidence="1">
    <location>
        <begin position="222"/>
        <end position="231"/>
    </location>
</feature>
<dbReference type="OrthoDB" id="654178at2"/>
<organism evidence="3 4">
    <name type="scientific">Salibacter halophilus</name>
    <dbReference type="NCBI Taxonomy" id="1803916"/>
    <lineage>
        <taxon>Bacteria</taxon>
        <taxon>Pseudomonadati</taxon>
        <taxon>Bacteroidota</taxon>
        <taxon>Flavobacteriia</taxon>
        <taxon>Flavobacteriales</taxon>
        <taxon>Salibacteraceae</taxon>
        <taxon>Salibacter</taxon>
    </lineage>
</organism>
<evidence type="ECO:0000259" key="2">
    <source>
        <dbReference type="Pfam" id="PF19573"/>
    </source>
</evidence>
<reference evidence="3 4" key="1">
    <citation type="submission" date="2019-09" db="EMBL/GenBank/DDBJ databases">
        <title>Genomes of Cryomorphaceae.</title>
        <authorList>
            <person name="Bowman J.P."/>
        </authorList>
    </citation>
    <scope>NUCLEOTIDE SEQUENCE [LARGE SCALE GENOMIC DNA]</scope>
    <source>
        <strain evidence="3 4">KCTC 52047</strain>
    </source>
</reference>
<dbReference type="EMBL" id="WACR01000010">
    <property type="protein sequence ID" value="KAB1062823.1"/>
    <property type="molecule type" value="Genomic_DNA"/>
</dbReference>
<dbReference type="Proteomes" id="UP000435357">
    <property type="component" value="Unassembled WGS sequence"/>
</dbReference>
<protein>
    <recommendedName>
        <fullName evidence="2">DUF6089 domain-containing protein</fullName>
    </recommendedName>
</protein>
<dbReference type="RefSeq" id="WP_151169432.1">
    <property type="nucleotide sequence ID" value="NZ_WACR01000010.1"/>
</dbReference>
<accession>A0A6N6M537</accession>
<keyword evidence="4" id="KW-1185">Reference proteome</keyword>
<evidence type="ECO:0000256" key="1">
    <source>
        <dbReference type="SAM" id="MobiDB-lite"/>
    </source>
</evidence>
<dbReference type="AlphaFoldDB" id="A0A6N6M537"/>
<evidence type="ECO:0000313" key="4">
    <source>
        <dbReference type="Proteomes" id="UP000435357"/>
    </source>
</evidence>
<comment type="caution">
    <text evidence="3">The sequence shown here is derived from an EMBL/GenBank/DDBJ whole genome shotgun (WGS) entry which is preliminary data.</text>
</comment>
<evidence type="ECO:0000313" key="3">
    <source>
        <dbReference type="EMBL" id="KAB1062823.1"/>
    </source>
</evidence>